<evidence type="ECO:0000313" key="2">
    <source>
        <dbReference type="Proteomes" id="UP000003959"/>
    </source>
</evidence>
<dbReference type="InterPro" id="IPR011990">
    <property type="entry name" value="TPR-like_helical_dom_sf"/>
</dbReference>
<dbReference type="HOGENOM" id="CLU_2917601_0_0_3"/>
<dbReference type="SUPFAM" id="SSF48452">
    <property type="entry name" value="TPR-like"/>
    <property type="match status" value="1"/>
</dbReference>
<evidence type="ECO:0000313" key="1">
    <source>
        <dbReference type="EMBL" id="EGJ33085.1"/>
    </source>
</evidence>
<reference evidence="2" key="1">
    <citation type="journal article" date="2011" name="Proc. Natl. Acad. Sci. U.S.A.">
        <title>Genomic insights into the physiology and ecology of the marine filamentous cyanobacterium Lyngbya majuscula.</title>
        <authorList>
            <person name="Jones A.C."/>
            <person name="Monroe E.A."/>
            <person name="Podell S."/>
            <person name="Hess W.R."/>
            <person name="Klages S."/>
            <person name="Esquenazi E."/>
            <person name="Niessen S."/>
            <person name="Hoover H."/>
            <person name="Rothmann M."/>
            <person name="Lasken R.S."/>
            <person name="Yates J.R.III."/>
            <person name="Reinhardt R."/>
            <person name="Kube M."/>
            <person name="Burkart M.D."/>
            <person name="Allen E.E."/>
            <person name="Dorrestein P.C."/>
            <person name="Gerwick W.H."/>
            <person name="Gerwick L."/>
        </authorList>
    </citation>
    <scope>NUCLEOTIDE SEQUENCE [LARGE SCALE GENOMIC DNA]</scope>
    <source>
        <strain evidence="2">3L</strain>
    </source>
</reference>
<sequence>MKLGQVQLLYRVYHNDLDIYPENGWSLHGLAQSLQAQGKTAEAETVQQQYQQAWQYADIAL</sequence>
<accession>F4XQQ6</accession>
<name>F4XQQ6_9CYAN</name>
<dbReference type="PANTHER" id="PTHR45588:SF1">
    <property type="entry name" value="WW DOMAIN-CONTAINING PROTEIN"/>
    <property type="match status" value="1"/>
</dbReference>
<dbReference type="Proteomes" id="UP000003959">
    <property type="component" value="Unassembled WGS sequence"/>
</dbReference>
<organism evidence="1 2">
    <name type="scientific">Moorena producens 3L</name>
    <dbReference type="NCBI Taxonomy" id="489825"/>
    <lineage>
        <taxon>Bacteria</taxon>
        <taxon>Bacillati</taxon>
        <taxon>Cyanobacteriota</taxon>
        <taxon>Cyanophyceae</taxon>
        <taxon>Coleofasciculales</taxon>
        <taxon>Coleofasciculaceae</taxon>
        <taxon>Moorena</taxon>
    </lineage>
</organism>
<dbReference type="EMBL" id="GL890873">
    <property type="protein sequence ID" value="EGJ33085.1"/>
    <property type="molecule type" value="Genomic_DNA"/>
</dbReference>
<protein>
    <recommendedName>
        <fullName evidence="3">Tetratricopeptide repeat protein</fullName>
    </recommendedName>
</protein>
<dbReference type="eggNOG" id="COG0457">
    <property type="taxonomic scope" value="Bacteria"/>
</dbReference>
<proteinExistence type="predicted"/>
<gene>
    <name evidence="1" type="ORF">LYNGBM3L_53980</name>
</gene>
<keyword evidence="2" id="KW-1185">Reference proteome</keyword>
<dbReference type="AlphaFoldDB" id="F4XQQ6"/>
<evidence type="ECO:0008006" key="3">
    <source>
        <dbReference type="Google" id="ProtNLM"/>
    </source>
</evidence>
<dbReference type="PANTHER" id="PTHR45588">
    <property type="entry name" value="TPR DOMAIN-CONTAINING PROTEIN"/>
    <property type="match status" value="1"/>
</dbReference>